<dbReference type="Proteomes" id="UP000556026">
    <property type="component" value="Unassembled WGS sequence"/>
</dbReference>
<dbReference type="SUPFAM" id="SSF50475">
    <property type="entry name" value="FMN-binding split barrel"/>
    <property type="match status" value="1"/>
</dbReference>
<dbReference type="PANTHER" id="PTHR34071:SF2">
    <property type="entry name" value="FLAVIN-NUCLEOTIDE-BINDING PROTEIN"/>
    <property type="match status" value="1"/>
</dbReference>
<protein>
    <submittedName>
        <fullName evidence="1">Pyridoxamine 5'-phosphate oxidase</fullName>
    </submittedName>
</protein>
<sequence length="167" mass="18210">MESPQQMEELLEQAAVGRLALATKEGPYLVPVNFLFLPGAIYVHSARAGRKFDALKADGRVCFEVDEAGPQVLSARGCGISQLYRSVLCFGSASFIEDPAEKRAILVKMIEKYVPASYPVSPMNEENLANTALVKIAIETMTGKAQALSPAHTVVVNRFQKEILPEQ</sequence>
<proteinExistence type="predicted"/>
<accession>A0A6V8MJQ9</accession>
<dbReference type="EMBL" id="BLXX01000007">
    <property type="protein sequence ID" value="GFO60206.1"/>
    <property type="molecule type" value="Genomic_DNA"/>
</dbReference>
<evidence type="ECO:0000313" key="2">
    <source>
        <dbReference type="Proteomes" id="UP000556026"/>
    </source>
</evidence>
<comment type="caution">
    <text evidence="1">The sequence shown here is derived from an EMBL/GenBank/DDBJ whole genome shotgun (WGS) entry which is preliminary data.</text>
</comment>
<evidence type="ECO:0000313" key="1">
    <source>
        <dbReference type="EMBL" id="GFO60206.1"/>
    </source>
</evidence>
<gene>
    <name evidence="1" type="ORF">GMST_25310</name>
</gene>
<dbReference type="Pfam" id="PF12900">
    <property type="entry name" value="Pyridox_ox_2"/>
    <property type="match status" value="1"/>
</dbReference>
<reference evidence="2" key="1">
    <citation type="submission" date="2020-06" db="EMBL/GenBank/DDBJ databases">
        <title>Draft genomic sequence of Geomonas sp. Red330.</title>
        <authorList>
            <person name="Itoh H."/>
            <person name="Zhenxing X."/>
            <person name="Ushijima N."/>
            <person name="Masuda Y."/>
            <person name="Shiratori Y."/>
            <person name="Senoo K."/>
        </authorList>
    </citation>
    <scope>NUCLEOTIDE SEQUENCE [LARGE SCALE GENOMIC DNA]</scope>
    <source>
        <strain evidence="2">Red330</strain>
    </source>
</reference>
<dbReference type="AlphaFoldDB" id="A0A6V8MJQ9"/>
<keyword evidence="2" id="KW-1185">Reference proteome</keyword>
<dbReference type="Gene3D" id="2.30.110.10">
    <property type="entry name" value="Electron Transport, Fmn-binding Protein, Chain A"/>
    <property type="match status" value="1"/>
</dbReference>
<dbReference type="InterPro" id="IPR024747">
    <property type="entry name" value="Pyridox_Oxase-rel"/>
</dbReference>
<name>A0A6V8MJQ9_9BACT</name>
<organism evidence="1 2">
    <name type="scientific">Geomonas silvestris</name>
    <dbReference type="NCBI Taxonomy" id="2740184"/>
    <lineage>
        <taxon>Bacteria</taxon>
        <taxon>Pseudomonadati</taxon>
        <taxon>Thermodesulfobacteriota</taxon>
        <taxon>Desulfuromonadia</taxon>
        <taxon>Geobacterales</taxon>
        <taxon>Geobacteraceae</taxon>
        <taxon>Geomonas</taxon>
    </lineage>
</organism>
<dbReference type="InterPro" id="IPR012349">
    <property type="entry name" value="Split_barrel_FMN-bd"/>
</dbReference>
<dbReference type="PANTHER" id="PTHR34071">
    <property type="entry name" value="5-NITROIMIDAZOLE ANTIBIOTICS RESISTANCE PROTEIN, NIMA-FAMILY-RELATED PROTEIN-RELATED"/>
    <property type="match status" value="1"/>
</dbReference>
<dbReference type="RefSeq" id="WP_183355021.1">
    <property type="nucleotide sequence ID" value="NZ_BLXX01000007.1"/>
</dbReference>